<proteinExistence type="predicted"/>
<keyword evidence="1" id="KW-0175">Coiled coil</keyword>
<organism evidence="2">
    <name type="scientific">viral metagenome</name>
    <dbReference type="NCBI Taxonomy" id="1070528"/>
    <lineage>
        <taxon>unclassified sequences</taxon>
        <taxon>metagenomes</taxon>
        <taxon>organismal metagenomes</taxon>
    </lineage>
</organism>
<dbReference type="SUPFAM" id="SSF54171">
    <property type="entry name" value="DNA-binding domain"/>
    <property type="match status" value="1"/>
</dbReference>
<dbReference type="InterPro" id="IPR016177">
    <property type="entry name" value="DNA-bd_dom_sf"/>
</dbReference>
<dbReference type="GO" id="GO:0003700">
    <property type="term" value="F:DNA-binding transcription factor activity"/>
    <property type="evidence" value="ECO:0007669"/>
    <property type="project" value="InterPro"/>
</dbReference>
<name>A0A6C0DVR7_9ZZZZ</name>
<evidence type="ECO:0008006" key="3">
    <source>
        <dbReference type="Google" id="ProtNLM"/>
    </source>
</evidence>
<sequence length="624" mass="73047">MAISSTLTPGVNKNILLFNLSTLKILFKIKILKYNININMDIFINKKDLIHPETINFTELVKNTNTIIKLGDEYQSKMIDILNNEFTDKESQWYIANLYIYMNYHPTNEYPINLENVYKMIGFANKGNAMKTIKRNFIKDEDYKIFFFQMEKNKSEETRGRKEETIMLNIDTFKNLCMISKTECGKEIRKYYVKLENIYNKLIKEELDNQKKMIEEKDKLIQDLENKPDTEGFSSREGGEIYVAIDLTKKGHTKIGMIGMSTNLDMRLSQLNVGSSTQSLQLYMHFKTFDKILAERLIHQSLHPFRIKNRKEWFYFKNNLELAYAINAIKQILAFIEQYNIQDSTQFQDILKNINMDEELPKQKTLDELQKETEQKTKDHNNKIKKINQNVGQQGCHRTGNFKGVGFVTEKQQWLAQIQYNYNNVFLGYYTDEIDGAKAYNDYAAYLNQTENTNFALNDIPGYKTVPRNIPELNKQAIQEKKTSKFFGVSYDSKRKIYVAGIRLTGKTYNLGNNLSEIECAKLYNQQALFFNNKFNTIYKLNDIPDYVTIPKDVYSELSSKKIKTSKYNGVSLTKDNKWACSYMMNRKKHHIGTFDTELEACKAYNDTVSKLNENGCNYKINKI</sequence>
<dbReference type="GO" id="GO:0003677">
    <property type="term" value="F:DNA binding"/>
    <property type="evidence" value="ECO:0007669"/>
    <property type="project" value="InterPro"/>
</dbReference>
<dbReference type="Gene3D" id="3.30.730.10">
    <property type="entry name" value="AP2/ERF domain"/>
    <property type="match status" value="1"/>
</dbReference>
<evidence type="ECO:0000256" key="1">
    <source>
        <dbReference type="SAM" id="Coils"/>
    </source>
</evidence>
<protein>
    <recommendedName>
        <fullName evidence="3">AP2/ERF domain-containing protein</fullName>
    </recommendedName>
</protein>
<dbReference type="AlphaFoldDB" id="A0A6C0DVR7"/>
<dbReference type="InterPro" id="IPR036955">
    <property type="entry name" value="AP2/ERF_dom_sf"/>
</dbReference>
<evidence type="ECO:0000313" key="2">
    <source>
        <dbReference type="EMBL" id="QHT20578.1"/>
    </source>
</evidence>
<accession>A0A6C0DVR7</accession>
<reference evidence="2" key="1">
    <citation type="journal article" date="2020" name="Nature">
        <title>Giant virus diversity and host interactions through global metagenomics.</title>
        <authorList>
            <person name="Schulz F."/>
            <person name="Roux S."/>
            <person name="Paez-Espino D."/>
            <person name="Jungbluth S."/>
            <person name="Walsh D.A."/>
            <person name="Denef V.J."/>
            <person name="McMahon K.D."/>
            <person name="Konstantinidis K.T."/>
            <person name="Eloe-Fadrosh E.A."/>
            <person name="Kyrpides N.C."/>
            <person name="Woyke T."/>
        </authorList>
    </citation>
    <scope>NUCLEOTIDE SEQUENCE</scope>
    <source>
        <strain evidence="2">GVMAG-M-3300023174-68</strain>
    </source>
</reference>
<dbReference type="EMBL" id="MN739679">
    <property type="protein sequence ID" value="QHT20578.1"/>
    <property type="molecule type" value="Genomic_DNA"/>
</dbReference>
<dbReference type="Pfam" id="PF13455">
    <property type="entry name" value="MUG113"/>
    <property type="match status" value="1"/>
</dbReference>
<feature type="coiled-coil region" evidence="1">
    <location>
        <begin position="200"/>
        <end position="227"/>
    </location>
</feature>